<dbReference type="EMBL" id="PZQS01000001">
    <property type="protein sequence ID" value="PVD38223.1"/>
    <property type="molecule type" value="Genomic_DNA"/>
</dbReference>
<dbReference type="PROSITE" id="PS51031">
    <property type="entry name" value="BESS"/>
    <property type="match status" value="1"/>
</dbReference>
<keyword evidence="1" id="KW-0539">Nucleus</keyword>
<dbReference type="OMA" id="RRCFMNA"/>
<proteinExistence type="predicted"/>
<dbReference type="GO" id="GO:0006357">
    <property type="term" value="P:regulation of transcription by RNA polymerase II"/>
    <property type="evidence" value="ECO:0007669"/>
    <property type="project" value="TreeGrafter"/>
</dbReference>
<dbReference type="OrthoDB" id="6106342at2759"/>
<comment type="caution">
    <text evidence="5">The sequence shown here is derived from an EMBL/GenBank/DDBJ whole genome shotgun (WGS) entry which is preliminary data.</text>
</comment>
<dbReference type="Pfam" id="PF10545">
    <property type="entry name" value="MADF_DNA_bdg"/>
    <property type="match status" value="1"/>
</dbReference>
<dbReference type="InterPro" id="IPR006578">
    <property type="entry name" value="MADF-dom"/>
</dbReference>
<feature type="domain" description="MADF" evidence="3">
    <location>
        <begin position="67"/>
        <end position="157"/>
    </location>
</feature>
<keyword evidence="6" id="KW-1185">Reference proteome</keyword>
<feature type="domain" description="BESS" evidence="4">
    <location>
        <begin position="284"/>
        <end position="323"/>
    </location>
</feature>
<feature type="region of interest" description="Disordered" evidence="2">
    <location>
        <begin position="171"/>
        <end position="216"/>
    </location>
</feature>
<evidence type="ECO:0000256" key="1">
    <source>
        <dbReference type="PROSITE-ProRule" id="PRU00371"/>
    </source>
</evidence>
<evidence type="ECO:0008006" key="7">
    <source>
        <dbReference type="Google" id="ProtNLM"/>
    </source>
</evidence>
<dbReference type="InterPro" id="IPR004210">
    <property type="entry name" value="BESS_motif"/>
</dbReference>
<feature type="compositionally biased region" description="Polar residues" evidence="2">
    <location>
        <begin position="177"/>
        <end position="188"/>
    </location>
</feature>
<dbReference type="PANTHER" id="PTHR12243">
    <property type="entry name" value="MADF DOMAIN TRANSCRIPTION FACTOR"/>
    <property type="match status" value="1"/>
</dbReference>
<dbReference type="Proteomes" id="UP000245119">
    <property type="component" value="Linkage Group LG1"/>
</dbReference>
<evidence type="ECO:0000259" key="4">
    <source>
        <dbReference type="PROSITE" id="PS51031"/>
    </source>
</evidence>
<dbReference type="PANTHER" id="PTHR12243:SF67">
    <property type="entry name" value="COREPRESSOR OF PANGOLIN, ISOFORM A-RELATED"/>
    <property type="match status" value="1"/>
</dbReference>
<dbReference type="GO" id="GO:0003677">
    <property type="term" value="F:DNA binding"/>
    <property type="evidence" value="ECO:0007669"/>
    <property type="project" value="InterPro"/>
</dbReference>
<dbReference type="GO" id="GO:0005634">
    <property type="term" value="C:nucleus"/>
    <property type="evidence" value="ECO:0007669"/>
    <property type="project" value="UniProtKB-SubCell"/>
</dbReference>
<sequence>MQRLSFSLAARQAQRSIAAYVLRFTAASHDSVACEECSPQPIKGDRERYTLYNSHRRVVLDMMEEQLMIAAVAAHRSLYDPSHSKYKDTELRSAIWQEIAKDLSMEVDACKAKWRTLRDGFTRALRQQKECKNGASTKSKKPWRYQNEMEFLMPFISPRESRANLVEKDGDEDHEITGQTQSPTNCSGCNDGDIDDDESTRHSSGSITTTTTTPQLISKFEVTASHGGNLSEMKRKPDTPSPDLFVDYLKYRRLDVDLLLKEHELASSIKRDNVCSCKHQEREEDPVEAFFFSMGQSVKRLPFHLQARVKMKVCQAVTDAELECLDTASV</sequence>
<dbReference type="InterPro" id="IPR039353">
    <property type="entry name" value="TF_Adf1"/>
</dbReference>
<name>A0A2T7PXS0_POMCA</name>
<reference evidence="5 6" key="1">
    <citation type="submission" date="2018-04" db="EMBL/GenBank/DDBJ databases">
        <title>The genome of golden apple snail Pomacea canaliculata provides insight into stress tolerance and invasive adaptation.</title>
        <authorList>
            <person name="Liu C."/>
            <person name="Liu B."/>
            <person name="Ren Y."/>
            <person name="Zhang Y."/>
            <person name="Wang H."/>
            <person name="Li S."/>
            <person name="Jiang F."/>
            <person name="Yin L."/>
            <person name="Zhang G."/>
            <person name="Qian W."/>
            <person name="Fan W."/>
        </authorList>
    </citation>
    <scope>NUCLEOTIDE SEQUENCE [LARGE SCALE GENOMIC DNA]</scope>
    <source>
        <strain evidence="5">SZHN2017</strain>
        <tissue evidence="5">Muscle</tissue>
    </source>
</reference>
<gene>
    <name evidence="5" type="ORF">C0Q70_00834</name>
</gene>
<accession>A0A2T7PXS0</accession>
<dbReference type="PROSITE" id="PS51029">
    <property type="entry name" value="MADF"/>
    <property type="match status" value="1"/>
</dbReference>
<protein>
    <recommendedName>
        <fullName evidence="7">MADF domain-containing protein</fullName>
    </recommendedName>
</protein>
<evidence type="ECO:0000259" key="3">
    <source>
        <dbReference type="PROSITE" id="PS51029"/>
    </source>
</evidence>
<evidence type="ECO:0000256" key="2">
    <source>
        <dbReference type="SAM" id="MobiDB-lite"/>
    </source>
</evidence>
<organism evidence="5 6">
    <name type="scientific">Pomacea canaliculata</name>
    <name type="common">Golden apple snail</name>
    <dbReference type="NCBI Taxonomy" id="400727"/>
    <lineage>
        <taxon>Eukaryota</taxon>
        <taxon>Metazoa</taxon>
        <taxon>Spiralia</taxon>
        <taxon>Lophotrochozoa</taxon>
        <taxon>Mollusca</taxon>
        <taxon>Gastropoda</taxon>
        <taxon>Caenogastropoda</taxon>
        <taxon>Architaenioglossa</taxon>
        <taxon>Ampullarioidea</taxon>
        <taxon>Ampullariidae</taxon>
        <taxon>Pomacea</taxon>
    </lineage>
</organism>
<comment type="subcellular location">
    <subcellularLocation>
        <location evidence="1">Nucleus</location>
    </subcellularLocation>
</comment>
<evidence type="ECO:0000313" key="5">
    <source>
        <dbReference type="EMBL" id="PVD38223.1"/>
    </source>
</evidence>
<dbReference type="GO" id="GO:0005667">
    <property type="term" value="C:transcription regulator complex"/>
    <property type="evidence" value="ECO:0007669"/>
    <property type="project" value="TreeGrafter"/>
</dbReference>
<dbReference type="SMART" id="SM00595">
    <property type="entry name" value="MADF"/>
    <property type="match status" value="1"/>
</dbReference>
<dbReference type="AlphaFoldDB" id="A0A2T7PXS0"/>
<dbReference type="Pfam" id="PF02944">
    <property type="entry name" value="BESS"/>
    <property type="match status" value="1"/>
</dbReference>
<evidence type="ECO:0000313" key="6">
    <source>
        <dbReference type="Proteomes" id="UP000245119"/>
    </source>
</evidence>